<feature type="transmembrane region" description="Helical" evidence="1">
    <location>
        <begin position="12"/>
        <end position="35"/>
    </location>
</feature>
<keyword evidence="3" id="KW-1185">Reference proteome</keyword>
<feature type="transmembrane region" description="Helical" evidence="1">
    <location>
        <begin position="131"/>
        <end position="154"/>
    </location>
</feature>
<keyword evidence="1" id="KW-0472">Membrane</keyword>
<comment type="caution">
    <text evidence="2">The sequence shown here is derived from an EMBL/GenBank/DDBJ whole genome shotgun (WGS) entry which is preliminary data.</text>
</comment>
<protein>
    <submittedName>
        <fullName evidence="2">Uncharacterized protein</fullName>
    </submittedName>
</protein>
<accession>A0ABS1KWF5</accession>
<sequence>MNEISVSGLVKIILCYSVVLFVSGVVKVEILLSVVDETLLYSARVSSYMTLLITVSLTFITIMFLLGLPWFVLQYIKSSLPLKTFLHASHYFIYALVANEILKIGLLFIFLKNEAKSITMDFDFQQQLTSTVWYQLNRTLDIAAIFISSFAFGWTIKIEADQNRSIDIVLSTGLIFAILFTFYMANT</sequence>
<gene>
    <name evidence="2" type="ORF">JI741_15555</name>
</gene>
<dbReference type="EMBL" id="JAERRB010000005">
    <property type="protein sequence ID" value="MBL0742641.1"/>
    <property type="molecule type" value="Genomic_DNA"/>
</dbReference>
<feature type="transmembrane region" description="Helical" evidence="1">
    <location>
        <begin position="166"/>
        <end position="185"/>
    </location>
</feature>
<proteinExistence type="predicted"/>
<evidence type="ECO:0000313" key="3">
    <source>
        <dbReference type="Proteomes" id="UP000613030"/>
    </source>
</evidence>
<organism evidence="2 3">
    <name type="scientific">Chryseolinea lacunae</name>
    <dbReference type="NCBI Taxonomy" id="2801331"/>
    <lineage>
        <taxon>Bacteria</taxon>
        <taxon>Pseudomonadati</taxon>
        <taxon>Bacteroidota</taxon>
        <taxon>Cytophagia</taxon>
        <taxon>Cytophagales</taxon>
        <taxon>Fulvivirgaceae</taxon>
        <taxon>Chryseolinea</taxon>
    </lineage>
</organism>
<reference evidence="2 3" key="1">
    <citation type="submission" date="2021-01" db="EMBL/GenBank/DDBJ databases">
        <title>Chryseolinea sp. Jin1 Genome sequencing and assembly.</title>
        <authorList>
            <person name="Kim I."/>
        </authorList>
    </citation>
    <scope>NUCLEOTIDE SEQUENCE [LARGE SCALE GENOMIC DNA]</scope>
    <source>
        <strain evidence="2 3">Jin1</strain>
    </source>
</reference>
<dbReference type="RefSeq" id="WP_202011103.1">
    <property type="nucleotide sequence ID" value="NZ_JAERRB010000005.1"/>
</dbReference>
<evidence type="ECO:0000313" key="2">
    <source>
        <dbReference type="EMBL" id="MBL0742641.1"/>
    </source>
</evidence>
<name>A0ABS1KWF5_9BACT</name>
<evidence type="ECO:0000256" key="1">
    <source>
        <dbReference type="SAM" id="Phobius"/>
    </source>
</evidence>
<feature type="transmembrane region" description="Helical" evidence="1">
    <location>
        <begin position="91"/>
        <end position="111"/>
    </location>
</feature>
<feature type="transmembrane region" description="Helical" evidence="1">
    <location>
        <begin position="47"/>
        <end position="71"/>
    </location>
</feature>
<keyword evidence="1" id="KW-0812">Transmembrane</keyword>
<keyword evidence="1" id="KW-1133">Transmembrane helix</keyword>
<dbReference type="Proteomes" id="UP000613030">
    <property type="component" value="Unassembled WGS sequence"/>
</dbReference>